<organism evidence="1">
    <name type="scientific">marine sediment metagenome</name>
    <dbReference type="NCBI Taxonomy" id="412755"/>
    <lineage>
        <taxon>unclassified sequences</taxon>
        <taxon>metagenomes</taxon>
        <taxon>ecological metagenomes</taxon>
    </lineage>
</organism>
<accession>X0VAD6</accession>
<reference evidence="1" key="1">
    <citation type="journal article" date="2014" name="Front. Microbiol.">
        <title>High frequency of phylogenetically diverse reductive dehalogenase-homologous genes in deep subseafloor sedimentary metagenomes.</title>
        <authorList>
            <person name="Kawai M."/>
            <person name="Futagami T."/>
            <person name="Toyoda A."/>
            <person name="Takaki Y."/>
            <person name="Nishi S."/>
            <person name="Hori S."/>
            <person name="Arai W."/>
            <person name="Tsubouchi T."/>
            <person name="Morono Y."/>
            <person name="Uchiyama I."/>
            <person name="Ito T."/>
            <person name="Fujiyama A."/>
            <person name="Inagaki F."/>
            <person name="Takami H."/>
        </authorList>
    </citation>
    <scope>NUCLEOTIDE SEQUENCE</scope>
    <source>
        <strain evidence="1">Expedition CK06-06</strain>
    </source>
</reference>
<gene>
    <name evidence="1" type="ORF">S01H1_44554</name>
</gene>
<dbReference type="EMBL" id="BARS01028420">
    <property type="protein sequence ID" value="GAG08302.1"/>
    <property type="molecule type" value="Genomic_DNA"/>
</dbReference>
<protein>
    <submittedName>
        <fullName evidence="1">Uncharacterized protein</fullName>
    </submittedName>
</protein>
<feature type="non-terminal residue" evidence="1">
    <location>
        <position position="1"/>
    </location>
</feature>
<sequence length="62" mass="7544">NQFGKYQLWKRLPRKMMYQTFCVIIDYLEESNKIIIDKEGKLVWIWDPEGVKRILQSGVKLR</sequence>
<proteinExistence type="predicted"/>
<dbReference type="AlphaFoldDB" id="X0VAD6"/>
<evidence type="ECO:0000313" key="1">
    <source>
        <dbReference type="EMBL" id="GAG08302.1"/>
    </source>
</evidence>
<comment type="caution">
    <text evidence="1">The sequence shown here is derived from an EMBL/GenBank/DDBJ whole genome shotgun (WGS) entry which is preliminary data.</text>
</comment>
<name>X0VAD6_9ZZZZ</name>